<keyword evidence="6 7" id="KW-0472">Membrane</keyword>
<dbReference type="EMBL" id="CAJNYV010003421">
    <property type="protein sequence ID" value="CAF3567494.1"/>
    <property type="molecule type" value="Genomic_DNA"/>
</dbReference>
<dbReference type="NCBIfam" id="TIGR01297">
    <property type="entry name" value="CDF"/>
    <property type="match status" value="1"/>
</dbReference>
<evidence type="ECO:0000256" key="7">
    <source>
        <dbReference type="SAM" id="Phobius"/>
    </source>
</evidence>
<reference evidence="10" key="1">
    <citation type="submission" date="2021-02" db="EMBL/GenBank/DDBJ databases">
        <authorList>
            <person name="Nowell W R."/>
        </authorList>
    </citation>
    <scope>NUCLEOTIDE SEQUENCE</scope>
</reference>
<proteinExistence type="inferred from homology"/>
<protein>
    <recommendedName>
        <fullName evidence="12">Cation efflux protein cytoplasmic domain-containing protein</fullName>
    </recommendedName>
</protein>
<comment type="similarity">
    <text evidence="2">Belongs to the cation diffusion facilitator (CDF) transporter (TC 2.A.4) family. SLC30A subfamily.</text>
</comment>
<feature type="transmembrane region" description="Helical" evidence="7">
    <location>
        <begin position="117"/>
        <end position="138"/>
    </location>
</feature>
<feature type="transmembrane region" description="Helical" evidence="7">
    <location>
        <begin position="246"/>
        <end position="264"/>
    </location>
</feature>
<dbReference type="Pfam" id="PF16916">
    <property type="entry name" value="ZT_dimer"/>
    <property type="match status" value="1"/>
</dbReference>
<feature type="transmembrane region" description="Helical" evidence="7">
    <location>
        <begin position="270"/>
        <end position="292"/>
    </location>
</feature>
<evidence type="ECO:0000256" key="2">
    <source>
        <dbReference type="ARBA" id="ARBA00008873"/>
    </source>
</evidence>
<keyword evidence="5 7" id="KW-1133">Transmembrane helix</keyword>
<evidence type="ECO:0000313" key="10">
    <source>
        <dbReference type="EMBL" id="CAF3567494.1"/>
    </source>
</evidence>
<dbReference type="InterPro" id="IPR002524">
    <property type="entry name" value="Cation_efflux"/>
</dbReference>
<sequence>MTSFIAMTILPTNSTDLNDDSSNKTSIYGSIEHFLSLRYDLSNKKIRSKRVKSFYQRQNAIIDKYVDVLNNNEQGIDQTTIKLKKHVQILTVLSLAINISLFLIKILASILSNSLSIISSAIDSAVDIVSSVILFWTARAIRHRNQYRYPAGRTRIEPIAILILSVLMSSASIQVISEAAKRLLVYIRYMTNHSNEMPEVTMNIKQPIPIIVMCLTIVLKIILYVSCRHVPVDTIKALAQDHRNDVLSNIVALISGLLAGQAALRQIDIRFIVIDPIGAIVISIYIIISWVLQAAVHIRNLTGVTADPDFLNLITWIVINFSPHLTKIDTVKAFHFGTDLHVEVDIGLPGDMRIQQAHDIGANLQRKLESLSEIERAFVHIDYEFNHKADEHKQI</sequence>
<dbReference type="Proteomes" id="UP000663865">
    <property type="component" value="Unassembled WGS sequence"/>
</dbReference>
<feature type="domain" description="Cation efflux protein transmembrane" evidence="8">
    <location>
        <begin position="92"/>
        <end position="291"/>
    </location>
</feature>
<feature type="domain" description="Cation efflux protein cytoplasmic" evidence="9">
    <location>
        <begin position="318"/>
        <end position="382"/>
    </location>
</feature>
<dbReference type="GO" id="GO:0016020">
    <property type="term" value="C:membrane"/>
    <property type="evidence" value="ECO:0007669"/>
    <property type="project" value="UniProtKB-SubCell"/>
</dbReference>
<dbReference type="PANTHER" id="PTHR43840:SF13">
    <property type="entry name" value="CATION EFFLUX PROTEIN CYTOPLASMIC DOMAIN-CONTAINING PROTEIN"/>
    <property type="match status" value="1"/>
</dbReference>
<dbReference type="InterPro" id="IPR027470">
    <property type="entry name" value="Cation_efflux_CTD"/>
</dbReference>
<name>A0A818KWP8_9BILA</name>
<organism evidence="10 11">
    <name type="scientific">Rotaria socialis</name>
    <dbReference type="NCBI Taxonomy" id="392032"/>
    <lineage>
        <taxon>Eukaryota</taxon>
        <taxon>Metazoa</taxon>
        <taxon>Spiralia</taxon>
        <taxon>Gnathifera</taxon>
        <taxon>Rotifera</taxon>
        <taxon>Eurotatoria</taxon>
        <taxon>Bdelloidea</taxon>
        <taxon>Philodinida</taxon>
        <taxon>Philodinidae</taxon>
        <taxon>Rotaria</taxon>
    </lineage>
</organism>
<dbReference type="InterPro" id="IPR050291">
    <property type="entry name" value="CDF_Transporter"/>
</dbReference>
<evidence type="ECO:0000256" key="6">
    <source>
        <dbReference type="ARBA" id="ARBA00023136"/>
    </source>
</evidence>
<dbReference type="AlphaFoldDB" id="A0A818KWP8"/>
<dbReference type="InterPro" id="IPR027469">
    <property type="entry name" value="Cation_efflux_TMD_sf"/>
</dbReference>
<dbReference type="Gene3D" id="1.20.1510.10">
    <property type="entry name" value="Cation efflux protein transmembrane domain"/>
    <property type="match status" value="1"/>
</dbReference>
<dbReference type="GO" id="GO:0008324">
    <property type="term" value="F:monoatomic cation transmembrane transporter activity"/>
    <property type="evidence" value="ECO:0007669"/>
    <property type="project" value="InterPro"/>
</dbReference>
<evidence type="ECO:0000256" key="5">
    <source>
        <dbReference type="ARBA" id="ARBA00022989"/>
    </source>
</evidence>
<dbReference type="Gene3D" id="3.30.70.1350">
    <property type="entry name" value="Cation efflux protein, cytoplasmic domain"/>
    <property type="match status" value="1"/>
</dbReference>
<evidence type="ECO:0000256" key="1">
    <source>
        <dbReference type="ARBA" id="ARBA00004141"/>
    </source>
</evidence>
<evidence type="ECO:0000259" key="8">
    <source>
        <dbReference type="Pfam" id="PF01545"/>
    </source>
</evidence>
<evidence type="ECO:0000313" key="11">
    <source>
        <dbReference type="Proteomes" id="UP000663865"/>
    </source>
</evidence>
<evidence type="ECO:0000256" key="4">
    <source>
        <dbReference type="ARBA" id="ARBA00022692"/>
    </source>
</evidence>
<accession>A0A818KWP8</accession>
<dbReference type="SUPFAM" id="SSF161111">
    <property type="entry name" value="Cation efflux protein transmembrane domain-like"/>
    <property type="match status" value="1"/>
</dbReference>
<evidence type="ECO:0000256" key="3">
    <source>
        <dbReference type="ARBA" id="ARBA00022448"/>
    </source>
</evidence>
<dbReference type="Pfam" id="PF01545">
    <property type="entry name" value="Cation_efflux"/>
    <property type="match status" value="1"/>
</dbReference>
<feature type="transmembrane region" description="Helical" evidence="7">
    <location>
        <begin position="207"/>
        <end position="225"/>
    </location>
</feature>
<dbReference type="SUPFAM" id="SSF160240">
    <property type="entry name" value="Cation efflux protein cytoplasmic domain-like"/>
    <property type="match status" value="1"/>
</dbReference>
<dbReference type="InterPro" id="IPR058533">
    <property type="entry name" value="Cation_efflux_TM"/>
</dbReference>
<feature type="transmembrane region" description="Helical" evidence="7">
    <location>
        <begin position="159"/>
        <end position="176"/>
    </location>
</feature>
<keyword evidence="3" id="KW-0813">Transport</keyword>
<evidence type="ECO:0000259" key="9">
    <source>
        <dbReference type="Pfam" id="PF16916"/>
    </source>
</evidence>
<comment type="caution">
    <text evidence="10">The sequence shown here is derived from an EMBL/GenBank/DDBJ whole genome shotgun (WGS) entry which is preliminary data.</text>
</comment>
<dbReference type="FunFam" id="1.20.1510.10:FF:000005">
    <property type="entry name" value="Putative Cation diffusion facilitator 1"/>
    <property type="match status" value="1"/>
</dbReference>
<dbReference type="InterPro" id="IPR036837">
    <property type="entry name" value="Cation_efflux_CTD_sf"/>
</dbReference>
<evidence type="ECO:0008006" key="12">
    <source>
        <dbReference type="Google" id="ProtNLM"/>
    </source>
</evidence>
<dbReference type="PANTHER" id="PTHR43840">
    <property type="entry name" value="MITOCHONDRIAL METAL TRANSPORTER 1-RELATED"/>
    <property type="match status" value="1"/>
</dbReference>
<feature type="transmembrane region" description="Helical" evidence="7">
    <location>
        <begin position="89"/>
        <end position="111"/>
    </location>
</feature>
<gene>
    <name evidence="10" type="ORF">KIK155_LOCUS19261</name>
</gene>
<keyword evidence="4 7" id="KW-0812">Transmembrane</keyword>
<comment type="subcellular location">
    <subcellularLocation>
        <location evidence="1">Membrane</location>
        <topology evidence="1">Multi-pass membrane protein</topology>
    </subcellularLocation>
</comment>